<protein>
    <submittedName>
        <fullName evidence="1">Small ubiquitin-related modifier 2</fullName>
    </submittedName>
</protein>
<dbReference type="EMBL" id="CM045766">
    <property type="protein sequence ID" value="KAI8004976.1"/>
    <property type="molecule type" value="Genomic_DNA"/>
</dbReference>
<reference evidence="1 2" key="1">
    <citation type="journal article" date="2022" name="Plant J.">
        <title>Chromosome-level genome of Camellia lanceoleosa provides a valuable resource for understanding genome evolution and self-incompatibility.</title>
        <authorList>
            <person name="Gong W."/>
            <person name="Xiao S."/>
            <person name="Wang L."/>
            <person name="Liao Z."/>
            <person name="Chang Y."/>
            <person name="Mo W."/>
            <person name="Hu G."/>
            <person name="Li W."/>
            <person name="Zhao G."/>
            <person name="Zhu H."/>
            <person name="Hu X."/>
            <person name="Ji K."/>
            <person name="Xiang X."/>
            <person name="Song Q."/>
            <person name="Yuan D."/>
            <person name="Jin S."/>
            <person name="Zhang L."/>
        </authorList>
    </citation>
    <scope>NUCLEOTIDE SEQUENCE [LARGE SCALE GENOMIC DNA]</scope>
    <source>
        <strain evidence="1">SQ_2022a</strain>
    </source>
</reference>
<organism evidence="1 2">
    <name type="scientific">Camellia lanceoleosa</name>
    <dbReference type="NCBI Taxonomy" id="1840588"/>
    <lineage>
        <taxon>Eukaryota</taxon>
        <taxon>Viridiplantae</taxon>
        <taxon>Streptophyta</taxon>
        <taxon>Embryophyta</taxon>
        <taxon>Tracheophyta</taxon>
        <taxon>Spermatophyta</taxon>
        <taxon>Magnoliopsida</taxon>
        <taxon>eudicotyledons</taxon>
        <taxon>Gunneridae</taxon>
        <taxon>Pentapetalae</taxon>
        <taxon>asterids</taxon>
        <taxon>Ericales</taxon>
        <taxon>Theaceae</taxon>
        <taxon>Camellia</taxon>
    </lineage>
</organism>
<name>A0ACC0GZG2_9ERIC</name>
<evidence type="ECO:0000313" key="1">
    <source>
        <dbReference type="EMBL" id="KAI8004976.1"/>
    </source>
</evidence>
<proteinExistence type="predicted"/>
<gene>
    <name evidence="1" type="ORF">LOK49_LG08G02392</name>
</gene>
<comment type="caution">
    <text evidence="1">The sequence shown here is derived from an EMBL/GenBank/DDBJ whole genome shotgun (WGS) entry which is preliminary data.</text>
</comment>
<accession>A0ACC0GZG2</accession>
<sequence>MSGMGAGKGPQSEDQKPNMADQSQSNQLNIKVKNQEGNEVYFRIKRNTELRKLMTAYCDRQSLDPKSILFLFDGRRIHAEQTPDQLGMEDCDEVDAMLHQTGGGGFGDI</sequence>
<keyword evidence="2" id="KW-1185">Reference proteome</keyword>
<dbReference type="Proteomes" id="UP001060215">
    <property type="component" value="Chromosome 9"/>
</dbReference>
<evidence type="ECO:0000313" key="2">
    <source>
        <dbReference type="Proteomes" id="UP001060215"/>
    </source>
</evidence>